<dbReference type="EMBL" id="BFAG01000006">
    <property type="protein sequence ID" value="GBF05844.1"/>
    <property type="molecule type" value="Genomic_DNA"/>
</dbReference>
<accession>A0A2I9CV95</accession>
<reference evidence="2" key="1">
    <citation type="submission" date="2018-01" db="EMBL/GenBank/DDBJ databases">
        <title>Draft Genome Sequence of the Radioresistant Bacterium Deinococcus aerius TR0125, Isolated from the Higher Atmosphere above Japan.</title>
        <authorList>
            <person name="Satoh K."/>
            <person name="Arai H."/>
            <person name="Sanzen T."/>
            <person name="Kawaguchi Y."/>
            <person name="Hayashi H."/>
            <person name="Yokobori S."/>
            <person name="Yamagishi A."/>
            <person name="Oono Y."/>
            <person name="Narumi I."/>
        </authorList>
    </citation>
    <scope>NUCLEOTIDE SEQUENCE [LARGE SCALE GENOMIC DNA]</scope>
    <source>
        <strain evidence="2">TR0125</strain>
    </source>
</reference>
<gene>
    <name evidence="1" type="ORF">DAERI_060104</name>
</gene>
<organism evidence="1 2">
    <name type="scientific">Deinococcus aerius</name>
    <dbReference type="NCBI Taxonomy" id="200253"/>
    <lineage>
        <taxon>Bacteria</taxon>
        <taxon>Thermotogati</taxon>
        <taxon>Deinococcota</taxon>
        <taxon>Deinococci</taxon>
        <taxon>Deinococcales</taxon>
        <taxon>Deinococcaceae</taxon>
        <taxon>Deinococcus</taxon>
    </lineage>
</organism>
<evidence type="ECO:0000313" key="2">
    <source>
        <dbReference type="Proteomes" id="UP000236569"/>
    </source>
</evidence>
<proteinExistence type="predicted"/>
<dbReference type="RefSeq" id="WP_103129261.1">
    <property type="nucleotide sequence ID" value="NZ_BFAG01000006.1"/>
</dbReference>
<evidence type="ECO:0000313" key="1">
    <source>
        <dbReference type="EMBL" id="GBF05844.1"/>
    </source>
</evidence>
<comment type="caution">
    <text evidence="1">The sequence shown here is derived from an EMBL/GenBank/DDBJ whole genome shotgun (WGS) entry which is preliminary data.</text>
</comment>
<dbReference type="AlphaFoldDB" id="A0A2I9CV95"/>
<keyword evidence="2" id="KW-1185">Reference proteome</keyword>
<dbReference type="Proteomes" id="UP000236569">
    <property type="component" value="Unassembled WGS sequence"/>
</dbReference>
<sequence>MELLTREQRGGEPVACAYGCRVLPDGRVRAGLLFARDGLGAPLLWIDPQTQTSYFLALPPDFRDLDEDGYGENEFLEPA</sequence>
<protein>
    <submittedName>
        <fullName evidence="1">Uncharacterized protein</fullName>
    </submittedName>
</protein>
<name>A0A2I9CV95_9DEIO</name>
<dbReference type="OrthoDB" id="72639at2"/>